<accession>A0A1Y3DYJ1</accession>
<dbReference type="VEuPathDB" id="PlasmoDB:PKA1H_060029500"/>
<evidence type="ECO:0000313" key="5">
    <source>
        <dbReference type="Proteomes" id="UP000195012"/>
    </source>
</evidence>
<gene>
    <name evidence="4" type="ORF">PKNOH_S05401200</name>
</gene>
<feature type="domain" description="Ig-like" evidence="3">
    <location>
        <begin position="811"/>
        <end position="907"/>
    </location>
</feature>
<dbReference type="VEuPathDB" id="PlasmoDB:PKNH_0814300"/>
<evidence type="ECO:0000256" key="1">
    <source>
        <dbReference type="SAM" id="MobiDB-lite"/>
    </source>
</evidence>
<feature type="region of interest" description="Disordered" evidence="1">
    <location>
        <begin position="1731"/>
        <end position="1754"/>
    </location>
</feature>
<dbReference type="InterPro" id="IPR024285">
    <property type="entry name" value="SICA_extracell_b"/>
</dbReference>
<reference evidence="4 5" key="1">
    <citation type="submission" date="2017-05" db="EMBL/GenBank/DDBJ databases">
        <title>PacBio assembly of a Plasmodium knowlesi genome sequence with Hi-C correction and manual annotation of the SICAvar gene family.</title>
        <authorList>
            <person name="Lapp S.A."/>
            <person name="Geraldo J.A."/>
            <person name="Chien J.-T."/>
            <person name="Ay F."/>
            <person name="Pakala S.B."/>
            <person name="Batugedara G."/>
            <person name="Humphrey J.C."/>
            <person name="Debarry J.D."/>
            <person name="Le Roch K.G."/>
            <person name="Galinski M.R."/>
            <person name="Kissinger J.C."/>
        </authorList>
    </citation>
    <scope>NUCLEOTIDE SEQUENCE [LARGE SCALE GENOMIC DNA]</scope>
    <source>
        <strain evidence="5">Malayan Strain Pk1 (A+)</strain>
    </source>
</reference>
<sequence>MQSFRLHETPMDKADPSAANAGSNNVRNNCTYLHDTFWTKDVQDLWKEVSEEMEKKGKEEGYGADCETLQNPSDKTACKYLHAGLEALYKAPDASAPQAPPAGGAADLLKNNPSFRQTMGCFLLHAYAKHMKEKATCLIDQGIQKAFALGRIDRVRSTVTSQITDLSKALKDATSEKNRKNYEQYCSNIMGQNGKAADKDACILIAAGLQNLYKNAEDDVDKSLGRAMKCVLLNAVADKMEKELPLDTTTIVLVPTLQNVGCDGTTTNVATSTKCWLCWYHRKMLVLMVPRPTLQNVGTVGISTKCWFCWYQHKMLVVLVPPTQNVGTNGTNGTRYNINNIYGVPTYTILVHLMGTTTLQNIGIMCMWYHYQHKMLVPPTLQNIGTNGCMLVPLPTQNNMTLDFTAIFTGLLNDMKTNQHSITKHCEKNNGVPWGSDAHDVANQTACKLVAAGLYHISNIKEVYDSVNQQNPYDNQEFKQFASCLMLKAVAQQMIEKSVVCNIQPGIEAAFKVAETIKGEKCTQQPCIVCTWNANTKDELNGCTIDSGKVNVKDKLDTLITKDKKDNVDQTLEAITKTGGNSGTLCPRLQCLASKVEALKTDPNSNACKFWNDGVKSELENLFQHISTNNTSMTTYCKAFGDENPDSVERKACNHIAAGLKYIEDITSSGSTANKTGHQDDDNFFKQSMMCAALNLYADKIRDASSTKCPIDESKIKKMFDNWNVFNKFSSSTSCSTSGVSASGVNKCFECTRQNEDFKDCKLSVSSSLISATSPSKQPTGTCNKEESKVTTQIDGLLFKNDDPSQPHSIPQVKDTLSTITNMSNSFCTQLQCAAKQYYVKVKSGKSNEVNWERLLESTDQSKSISQAKETLSTINDMSKSFCTQLQCAAKQYHIKSLGKKGTEPVTWSEINSVVASELKELLQNITDEKKWDEFATHCEDVSSSSPNDTKGEITAKQKACKLFALGLKHISKIDDNNKDAVPLKKTMMCAALNLYADQLINKSTKQCPLDDTKLKDAIKYAFQTYNNTMKNGGTSCNTQGNNSCFVCNRQDKNDFANCQIGNNSTDKVGEKMTILLDKEDKSNSQPNTNTSKMEQTLDKINSKDIFCTELQCAIKQHYNKDKIINGQSGVMTTPNWENIQDDAKGVLAQLLSYMTESNNQRDAAQYCNDDNPPWNSKGHKEKKTNRAACLLFASGLQHIYTHGIAPKKGQVKDHVKGPSFEQTMGCLFLKEYAKQLQKMAETKKKGQSWVHPLCEIDKGIDRAFGKSGDIMKSVLPECSEGPNGISCFVCTQNENDYKDCSIGTDKVKSKVESIYQDQTKQTQMEKTLENTVCPILLTDLLTPFLPLAPVSIGLSAMAYYLWKYFGPLGKGGPRLRRSPAEIHGPSVQEQVLDHVQQDASHEYQLVKERKPRSVPARTKRSGRVNRRTIIEIHFEVLDECQKGDTQVNQKDFLELLVQEFMGSELMEEEEQVPKEEVLMEGVPLELVPIEEVPMERVPNLGSGLLHLYFIHFLGSTSSSSSSSASSASGSSSSGWWLGGAGVQGPGQGPGPGQQPPPPPQPQPQPSSTQSTAESSGWGIWSRIFGKLQRKILSAVSPASWVASAPSAISTVSHAATPVIQAVQGVVGGEVQIVPLARPAPPVEPDEPVEPVTPTPTAKPTKPWDRLIPFVALAPATVAISIFSYLIWKYFAQLRKIRLYRRAPLRIPGPSVQEQLLDHVEEAGPHEYRLVKERKPPSVPARTKRSGRDPAGDGRVNRRTIIKIHFELVDECQKGDTQLNQKDFLELLVREFMGSEFMEEEEQVPKEEVLMESVPRELVPIEEVPSLSSGFMV</sequence>
<keyword evidence="2" id="KW-0812">Transmembrane</keyword>
<feature type="compositionally biased region" description="Pro residues" evidence="1">
    <location>
        <begin position="1553"/>
        <end position="1565"/>
    </location>
</feature>
<keyword evidence="2" id="KW-1133">Transmembrane helix</keyword>
<evidence type="ECO:0000259" key="3">
    <source>
        <dbReference type="PROSITE" id="PS50835"/>
    </source>
</evidence>
<feature type="compositionally biased region" description="Gly residues" evidence="1">
    <location>
        <begin position="1537"/>
        <end position="1552"/>
    </location>
</feature>
<feature type="region of interest" description="Disordered" evidence="1">
    <location>
        <begin position="1638"/>
        <end position="1660"/>
    </location>
</feature>
<keyword evidence="2" id="KW-0472">Membrane</keyword>
<dbReference type="EMBL" id="NETL01000019">
    <property type="protein sequence ID" value="OTN67847.1"/>
    <property type="molecule type" value="Genomic_DNA"/>
</dbReference>
<dbReference type="InterPro" id="IPR007110">
    <property type="entry name" value="Ig-like_dom"/>
</dbReference>
<dbReference type="Pfam" id="PF12878">
    <property type="entry name" value="SICA_beta"/>
    <property type="match status" value="6"/>
</dbReference>
<organism evidence="4 5">
    <name type="scientific">Plasmodium knowlesi</name>
    <dbReference type="NCBI Taxonomy" id="5850"/>
    <lineage>
        <taxon>Eukaryota</taxon>
        <taxon>Sar</taxon>
        <taxon>Alveolata</taxon>
        <taxon>Apicomplexa</taxon>
        <taxon>Aconoidasida</taxon>
        <taxon>Haemosporida</taxon>
        <taxon>Plasmodiidae</taxon>
        <taxon>Plasmodium</taxon>
        <taxon>Plasmodium (Plasmodium)</taxon>
    </lineage>
</organism>
<dbReference type="PROSITE" id="PS50835">
    <property type="entry name" value="IG_LIKE"/>
    <property type="match status" value="1"/>
</dbReference>
<dbReference type="VEuPathDB" id="PlasmoDB:PKNH_0400100"/>
<feature type="compositionally biased region" description="Low complexity" evidence="1">
    <location>
        <begin position="1650"/>
        <end position="1660"/>
    </location>
</feature>
<feature type="transmembrane region" description="Helical" evidence="2">
    <location>
        <begin position="1667"/>
        <end position="1688"/>
    </location>
</feature>
<dbReference type="Proteomes" id="UP000195012">
    <property type="component" value="Unassembled WGS sequence"/>
</dbReference>
<dbReference type="VEuPathDB" id="PlasmoDB:PKNH_1357200"/>
<feature type="compositionally biased region" description="Low complexity" evidence="1">
    <location>
        <begin position="1521"/>
        <end position="1536"/>
    </location>
</feature>
<evidence type="ECO:0000313" key="4">
    <source>
        <dbReference type="EMBL" id="OTN67847.1"/>
    </source>
</evidence>
<comment type="caution">
    <text evidence="4">The sequence shown here is derived from an EMBL/GenBank/DDBJ whole genome shotgun (WGS) entry which is preliminary data.</text>
</comment>
<feature type="compositionally biased region" description="Basic and acidic residues" evidence="1">
    <location>
        <begin position="1"/>
        <end position="15"/>
    </location>
</feature>
<dbReference type="InterPro" id="IPR024288">
    <property type="entry name" value="SICA_C"/>
</dbReference>
<feature type="region of interest" description="Disordered" evidence="1">
    <location>
        <begin position="1521"/>
        <end position="1574"/>
    </location>
</feature>
<protein>
    <submittedName>
        <fullName evidence="4">SICAvar type I</fullName>
    </submittedName>
</protein>
<dbReference type="VEuPathDB" id="PlasmoDB:PKA1H_130005000"/>
<feature type="region of interest" description="Disordered" evidence="1">
    <location>
        <begin position="1"/>
        <end position="23"/>
    </location>
</feature>
<dbReference type="VEuPathDB" id="PlasmoDB:PKNOH_S05401200"/>
<proteinExistence type="predicted"/>
<dbReference type="Pfam" id="PF12879">
    <property type="entry name" value="SICA_C"/>
    <property type="match status" value="2"/>
</dbReference>
<evidence type="ECO:0000256" key="2">
    <source>
        <dbReference type="SAM" id="Phobius"/>
    </source>
</evidence>
<name>A0A1Y3DYJ1_PLAKN</name>